<dbReference type="AlphaFoldDB" id="X0TQA2"/>
<dbReference type="GO" id="GO:0004776">
    <property type="term" value="F:succinate-CoA ligase (GDP-forming) activity"/>
    <property type="evidence" value="ECO:0007669"/>
    <property type="project" value="TreeGrafter"/>
</dbReference>
<dbReference type="SUPFAM" id="SSF52210">
    <property type="entry name" value="Succinyl-CoA synthetase domains"/>
    <property type="match status" value="1"/>
</dbReference>
<dbReference type="PANTHER" id="PTHR11117">
    <property type="entry name" value="SUCCINYL-COA LIGASE SUBUNIT ALPHA"/>
    <property type="match status" value="1"/>
</dbReference>
<evidence type="ECO:0008006" key="2">
    <source>
        <dbReference type="Google" id="ProtNLM"/>
    </source>
</evidence>
<dbReference type="GO" id="GO:0004775">
    <property type="term" value="F:succinate-CoA ligase (ADP-forming) activity"/>
    <property type="evidence" value="ECO:0007669"/>
    <property type="project" value="TreeGrafter"/>
</dbReference>
<dbReference type="EMBL" id="BARS01000501">
    <property type="protein sequence ID" value="GAF78300.1"/>
    <property type="molecule type" value="Genomic_DNA"/>
</dbReference>
<proteinExistence type="predicted"/>
<dbReference type="GO" id="GO:0006099">
    <property type="term" value="P:tricarboxylic acid cycle"/>
    <property type="evidence" value="ECO:0007669"/>
    <property type="project" value="TreeGrafter"/>
</dbReference>
<reference evidence="1" key="1">
    <citation type="journal article" date="2014" name="Front. Microbiol.">
        <title>High frequency of phylogenetically diverse reductive dehalogenase-homologous genes in deep subseafloor sedimentary metagenomes.</title>
        <authorList>
            <person name="Kawai M."/>
            <person name="Futagami T."/>
            <person name="Toyoda A."/>
            <person name="Takaki Y."/>
            <person name="Nishi S."/>
            <person name="Hori S."/>
            <person name="Arai W."/>
            <person name="Tsubouchi T."/>
            <person name="Morono Y."/>
            <person name="Uchiyama I."/>
            <person name="Ito T."/>
            <person name="Fujiyama A."/>
            <person name="Inagaki F."/>
            <person name="Takami H."/>
        </authorList>
    </citation>
    <scope>NUCLEOTIDE SEQUENCE</scope>
    <source>
        <strain evidence="1">Expedition CK06-06</strain>
    </source>
</reference>
<dbReference type="Gene3D" id="3.40.50.261">
    <property type="entry name" value="Succinyl-CoA synthetase domains"/>
    <property type="match status" value="1"/>
</dbReference>
<sequence length="60" mass="6185">VIAFIAGEAAPEGKVMGHAGAIISPGGEGGVKYKRKVLQEAGVHMIEKLSEIAKVVSEIL</sequence>
<evidence type="ECO:0000313" key="1">
    <source>
        <dbReference type="EMBL" id="GAF78300.1"/>
    </source>
</evidence>
<gene>
    <name evidence="1" type="ORF">S01H1_01200</name>
</gene>
<accession>X0TQA2</accession>
<dbReference type="InterPro" id="IPR016102">
    <property type="entry name" value="Succinyl-CoA_synth-like"/>
</dbReference>
<name>X0TQA2_9ZZZZ</name>
<protein>
    <recommendedName>
        <fullName evidence="2">Succinate--CoA ligase subunit alpha</fullName>
    </recommendedName>
</protein>
<feature type="non-terminal residue" evidence="1">
    <location>
        <position position="1"/>
    </location>
</feature>
<comment type="caution">
    <text evidence="1">The sequence shown here is derived from an EMBL/GenBank/DDBJ whole genome shotgun (WGS) entry which is preliminary data.</text>
</comment>
<dbReference type="GO" id="GO:0009361">
    <property type="term" value="C:succinate-CoA ligase complex (ADP-forming)"/>
    <property type="evidence" value="ECO:0007669"/>
    <property type="project" value="TreeGrafter"/>
</dbReference>
<organism evidence="1">
    <name type="scientific">marine sediment metagenome</name>
    <dbReference type="NCBI Taxonomy" id="412755"/>
    <lineage>
        <taxon>unclassified sequences</taxon>
        <taxon>metagenomes</taxon>
        <taxon>ecological metagenomes</taxon>
    </lineage>
</organism>
<dbReference type="PANTHER" id="PTHR11117:SF2">
    <property type="entry name" value="SUCCINATE--COA LIGASE [ADP_GDP-FORMING] SUBUNIT ALPHA, MITOCHONDRIAL"/>
    <property type="match status" value="1"/>
</dbReference>